<protein>
    <submittedName>
        <fullName evidence="1">Uncharacterized protein</fullName>
    </submittedName>
</protein>
<sequence length="105" mass="13134">MLIIKNIMIKSNCKYCINRYKKYSKFMIKFNKKHKNKNLITKLVLLINNKTYINFYIDYLKCLKKFYPKKYNKYIKKIKSYQKKISKKSTIYKFYFKIVHFLKKK</sequence>
<organism evidence="1">
    <name type="scientific">viral metagenome</name>
    <dbReference type="NCBI Taxonomy" id="1070528"/>
    <lineage>
        <taxon>unclassified sequences</taxon>
        <taxon>metagenomes</taxon>
        <taxon>organismal metagenomes</taxon>
    </lineage>
</organism>
<dbReference type="EMBL" id="MN740684">
    <property type="protein sequence ID" value="QHU07249.1"/>
    <property type="molecule type" value="Genomic_DNA"/>
</dbReference>
<reference evidence="1" key="1">
    <citation type="journal article" date="2020" name="Nature">
        <title>Giant virus diversity and host interactions through global metagenomics.</title>
        <authorList>
            <person name="Schulz F."/>
            <person name="Roux S."/>
            <person name="Paez-Espino D."/>
            <person name="Jungbluth S."/>
            <person name="Walsh D.A."/>
            <person name="Denef V.J."/>
            <person name="McMahon K.D."/>
            <person name="Konstantinidis K.T."/>
            <person name="Eloe-Fadrosh E.A."/>
            <person name="Kyrpides N.C."/>
            <person name="Woyke T."/>
        </authorList>
    </citation>
    <scope>NUCLEOTIDE SEQUENCE</scope>
    <source>
        <strain evidence="1">GVMAG-S-1040241-154</strain>
    </source>
</reference>
<proteinExistence type="predicted"/>
<name>A0A6C0JNU5_9ZZZZ</name>
<evidence type="ECO:0000313" key="1">
    <source>
        <dbReference type="EMBL" id="QHU07249.1"/>
    </source>
</evidence>
<dbReference type="AlphaFoldDB" id="A0A6C0JNU5"/>
<accession>A0A6C0JNU5</accession>